<dbReference type="Pfam" id="PF07690">
    <property type="entry name" value="MFS_1"/>
    <property type="match status" value="1"/>
</dbReference>
<gene>
    <name evidence="8" type="ORF">MAUB_34220</name>
</gene>
<dbReference type="InterPro" id="IPR036259">
    <property type="entry name" value="MFS_trans_sf"/>
</dbReference>
<dbReference type="PANTHER" id="PTHR23513:SF6">
    <property type="entry name" value="MAJOR FACILITATOR SUPERFAMILY ASSOCIATED DOMAIN-CONTAINING PROTEIN"/>
    <property type="match status" value="1"/>
</dbReference>
<evidence type="ECO:0000313" key="9">
    <source>
        <dbReference type="Proteomes" id="UP000465609"/>
    </source>
</evidence>
<feature type="transmembrane region" description="Helical" evidence="6">
    <location>
        <begin position="186"/>
        <end position="205"/>
    </location>
</feature>
<keyword evidence="2" id="KW-1003">Cell membrane</keyword>
<dbReference type="SUPFAM" id="SSF103473">
    <property type="entry name" value="MFS general substrate transporter"/>
    <property type="match status" value="1"/>
</dbReference>
<feature type="domain" description="Major facilitator superfamily (MFS) profile" evidence="7">
    <location>
        <begin position="50"/>
        <end position="241"/>
    </location>
</feature>
<keyword evidence="3 6" id="KW-0812">Transmembrane</keyword>
<keyword evidence="4 6" id="KW-1133">Transmembrane helix</keyword>
<proteinExistence type="predicted"/>
<organism evidence="8 9">
    <name type="scientific">Mycolicibacterium aubagnense</name>
    <dbReference type="NCBI Taxonomy" id="319707"/>
    <lineage>
        <taxon>Bacteria</taxon>
        <taxon>Bacillati</taxon>
        <taxon>Actinomycetota</taxon>
        <taxon>Actinomycetes</taxon>
        <taxon>Mycobacteriales</taxon>
        <taxon>Mycobacteriaceae</taxon>
        <taxon>Mycolicibacterium</taxon>
    </lineage>
</organism>
<name>A0ABN5YXR0_9MYCO</name>
<sequence>MVIVIDAVSYLVDAALNASIRVDESRPRSRTHDLRQEIGDGLRWTYRHRTLRPLAVSTHIWFFANGAALTVLSLLVLRSLGLTAYVFGMLLTVFGIASLIGASMAPGFGDRFGSGRVVICARVAYPIAWLLVALAPATGGGEMLLFTALGLQGLAAGIENANEMGYWQALTPDELLGRVNATRRSVNHTMAALGALIGGLGVGLIGERPTLFMAIVGFVTAALAAALSPLRLTANQRDEER</sequence>
<evidence type="ECO:0000256" key="4">
    <source>
        <dbReference type="ARBA" id="ARBA00022989"/>
    </source>
</evidence>
<evidence type="ECO:0000256" key="3">
    <source>
        <dbReference type="ARBA" id="ARBA00022692"/>
    </source>
</evidence>
<dbReference type="InterPro" id="IPR020846">
    <property type="entry name" value="MFS_dom"/>
</dbReference>
<reference evidence="8 9" key="1">
    <citation type="journal article" date="2019" name="Emerg. Microbes Infect.">
        <title>Comprehensive subspecies identification of 175 nontuberculous mycobacteria species based on 7547 genomic profiles.</title>
        <authorList>
            <person name="Matsumoto Y."/>
            <person name="Kinjo T."/>
            <person name="Motooka D."/>
            <person name="Nabeya D."/>
            <person name="Jung N."/>
            <person name="Uechi K."/>
            <person name="Horii T."/>
            <person name="Iida T."/>
            <person name="Fujita J."/>
            <person name="Nakamura S."/>
        </authorList>
    </citation>
    <scope>NUCLEOTIDE SEQUENCE [LARGE SCALE GENOMIC DNA]</scope>
    <source>
        <strain evidence="8 9">JCM 15296</strain>
    </source>
</reference>
<dbReference type="InterPro" id="IPR011701">
    <property type="entry name" value="MFS"/>
</dbReference>
<feature type="transmembrane region" description="Helical" evidence="6">
    <location>
        <begin position="82"/>
        <end position="105"/>
    </location>
</feature>
<evidence type="ECO:0000256" key="1">
    <source>
        <dbReference type="ARBA" id="ARBA00004651"/>
    </source>
</evidence>
<evidence type="ECO:0000313" key="8">
    <source>
        <dbReference type="EMBL" id="BBX85549.1"/>
    </source>
</evidence>
<protein>
    <recommendedName>
        <fullName evidence="7">Major facilitator superfamily (MFS) profile domain-containing protein</fullName>
    </recommendedName>
</protein>
<dbReference type="PANTHER" id="PTHR23513">
    <property type="entry name" value="INTEGRAL MEMBRANE EFFLUX PROTEIN-RELATED"/>
    <property type="match status" value="1"/>
</dbReference>
<accession>A0ABN5YXR0</accession>
<comment type="subcellular location">
    <subcellularLocation>
        <location evidence="1">Cell membrane</location>
        <topology evidence="1">Multi-pass membrane protein</topology>
    </subcellularLocation>
</comment>
<dbReference type="Proteomes" id="UP000465609">
    <property type="component" value="Chromosome"/>
</dbReference>
<feature type="transmembrane region" description="Helical" evidence="6">
    <location>
        <begin position="211"/>
        <end position="232"/>
    </location>
</feature>
<evidence type="ECO:0000256" key="5">
    <source>
        <dbReference type="ARBA" id="ARBA00023136"/>
    </source>
</evidence>
<evidence type="ECO:0000256" key="6">
    <source>
        <dbReference type="SAM" id="Phobius"/>
    </source>
</evidence>
<feature type="transmembrane region" description="Helical" evidence="6">
    <location>
        <begin position="117"/>
        <end position="137"/>
    </location>
</feature>
<dbReference type="PROSITE" id="PS50850">
    <property type="entry name" value="MFS"/>
    <property type="match status" value="1"/>
</dbReference>
<dbReference type="Gene3D" id="1.20.1250.20">
    <property type="entry name" value="MFS general substrate transporter like domains"/>
    <property type="match status" value="1"/>
</dbReference>
<dbReference type="EMBL" id="AP022577">
    <property type="protein sequence ID" value="BBX85549.1"/>
    <property type="molecule type" value="Genomic_DNA"/>
</dbReference>
<keyword evidence="9" id="KW-1185">Reference proteome</keyword>
<keyword evidence="5 6" id="KW-0472">Membrane</keyword>
<evidence type="ECO:0000259" key="7">
    <source>
        <dbReference type="PROSITE" id="PS50850"/>
    </source>
</evidence>
<feature type="transmembrane region" description="Helical" evidence="6">
    <location>
        <begin position="54"/>
        <end position="76"/>
    </location>
</feature>
<evidence type="ECO:0000256" key="2">
    <source>
        <dbReference type="ARBA" id="ARBA00022475"/>
    </source>
</evidence>